<reference evidence="3" key="1">
    <citation type="journal article" date="2019" name="Int. J. Syst. Evol. Microbiol.">
        <title>The Global Catalogue of Microorganisms (GCM) 10K type strain sequencing project: providing services to taxonomists for standard genome sequencing and annotation.</title>
        <authorList>
            <consortium name="The Broad Institute Genomics Platform"/>
            <consortium name="The Broad Institute Genome Sequencing Center for Infectious Disease"/>
            <person name="Wu L."/>
            <person name="Ma J."/>
        </authorList>
    </citation>
    <scope>NUCLEOTIDE SEQUENCE [LARGE SCALE GENOMIC DNA]</scope>
    <source>
        <strain evidence="3">CGMCC 1.7003</strain>
    </source>
</reference>
<dbReference type="RefSeq" id="WP_189431965.1">
    <property type="nucleotide sequence ID" value="NZ_BNAO01000003.1"/>
</dbReference>
<dbReference type="Proteomes" id="UP000659697">
    <property type="component" value="Unassembled WGS sequence"/>
</dbReference>
<dbReference type="PANTHER" id="PTHR34595:SF7">
    <property type="entry name" value="SLL1039 PROTEIN"/>
    <property type="match status" value="1"/>
</dbReference>
<feature type="domain" description="DUF403" evidence="1">
    <location>
        <begin position="1"/>
        <end position="309"/>
    </location>
</feature>
<proteinExistence type="predicted"/>
<accession>A0ABQ3KXG9</accession>
<dbReference type="EMBL" id="BNAO01000003">
    <property type="protein sequence ID" value="GHG67038.1"/>
    <property type="molecule type" value="Genomic_DNA"/>
</dbReference>
<organism evidence="2 3">
    <name type="scientific">Alishewanella longhuensis</name>
    <dbReference type="NCBI Taxonomy" id="1091037"/>
    <lineage>
        <taxon>Bacteria</taxon>
        <taxon>Pseudomonadati</taxon>
        <taxon>Pseudomonadota</taxon>
        <taxon>Gammaproteobacteria</taxon>
        <taxon>Alteromonadales</taxon>
        <taxon>Alteromonadaceae</taxon>
        <taxon>Alishewanella</taxon>
    </lineage>
</organism>
<comment type="caution">
    <text evidence="2">The sequence shown here is derived from an EMBL/GenBank/DDBJ whole genome shotgun (WGS) entry which is preliminary data.</text>
</comment>
<evidence type="ECO:0000313" key="3">
    <source>
        <dbReference type="Proteomes" id="UP000659697"/>
    </source>
</evidence>
<dbReference type="Pfam" id="PF04168">
    <property type="entry name" value="Alpha-E"/>
    <property type="match status" value="1"/>
</dbReference>
<protein>
    <recommendedName>
        <fullName evidence="1">DUF403 domain-containing protein</fullName>
    </recommendedName>
</protein>
<dbReference type="PANTHER" id="PTHR34595">
    <property type="entry name" value="BLR5612 PROTEIN"/>
    <property type="match status" value="1"/>
</dbReference>
<keyword evidence="3" id="KW-1185">Reference proteome</keyword>
<gene>
    <name evidence="2" type="ORF">GCM10010919_15440</name>
</gene>
<evidence type="ECO:0000313" key="2">
    <source>
        <dbReference type="EMBL" id="GHG67038.1"/>
    </source>
</evidence>
<sequence length="323" mass="36503">MLARSVENIFWLGRYLERLDDTARLVNATSHLLIDSHKDTEFGWPVLLDVMGLDSAQVLAGYGLQPQNPAQLAQIEQAVMSYLTSSSDSPVSIRTACSQLKYNARTIRQLLPRDMWEELNKLDSFVQQHCLKPASRQQRYQLMTEISRRCQMVIGTVDSVMLRGDAFDLFTLGRHLERADMVTRIMDVMVLQTLQPTQLKRPRFRWISILNALGGVESYHYYLANNATGADADAIDYLLSYADFPRSVSYCFNRVAASAKGLPDSPVILQHVHQLQHLLSRQPLTDLSTVQLHELIDQIQAGIINLHQVLLGANVTEPQQLTA</sequence>
<dbReference type="InterPro" id="IPR051680">
    <property type="entry name" value="ATP-dep_Glu-Cys_Ligase-2"/>
</dbReference>
<dbReference type="InterPro" id="IPR007296">
    <property type="entry name" value="DUF403"/>
</dbReference>
<evidence type="ECO:0000259" key="1">
    <source>
        <dbReference type="Pfam" id="PF04168"/>
    </source>
</evidence>
<name>A0ABQ3KXG9_9ALTE</name>